<dbReference type="Pfam" id="PF00378">
    <property type="entry name" value="ECH_1"/>
    <property type="match status" value="1"/>
</dbReference>
<evidence type="ECO:0000313" key="3">
    <source>
        <dbReference type="Proteomes" id="UP000028252"/>
    </source>
</evidence>
<dbReference type="InterPro" id="IPR001753">
    <property type="entry name" value="Enoyl-CoA_hydra/iso"/>
</dbReference>
<comment type="similarity">
    <text evidence="1">Belongs to the enoyl-CoA hydratase/isomerase family.</text>
</comment>
<dbReference type="STRING" id="1232683.ADIMK_2824"/>
<dbReference type="Proteomes" id="UP000028252">
    <property type="component" value="Unassembled WGS sequence"/>
</dbReference>
<dbReference type="EC" id="4.2.1.17" evidence="2"/>
<evidence type="ECO:0000313" key="2">
    <source>
        <dbReference type="EMBL" id="KEA63300.1"/>
    </source>
</evidence>
<dbReference type="CDD" id="cd06558">
    <property type="entry name" value="crotonase-like"/>
    <property type="match status" value="1"/>
</dbReference>
<dbReference type="InterPro" id="IPR029045">
    <property type="entry name" value="ClpP/crotonase-like_dom_sf"/>
</dbReference>
<dbReference type="FunFam" id="3.90.226.10:FF:000071">
    <property type="entry name" value="Putative enoyl-CoA hydratase PaaB"/>
    <property type="match status" value="1"/>
</dbReference>
<dbReference type="PATRIC" id="fig|1232683.4.peg.2779"/>
<dbReference type="AlphaFoldDB" id="A0A081FXP5"/>
<sequence>MAFEHIEYRVDQGVAVLTLNRPASLNSFNATMHAEVRDALKQLRRDDSVRCLLITGNGRGFCAGQDLSDRNVAADAEMPDLGRSIETFYNPLIRTLRELPLPVICAVNGVAAGAGANIALACDIVFAARSASFIQAFCKIGLVPDSGGTWTLPRLVGPARAMALSMLGDKISAEQAANWGMIWSCVDDEALMDSALTCARHLATQPTRGLALIKRALNESSTNTLDQQLDLERDLQRLAGRTADYREGVAAFMEKRKPEFKGC</sequence>
<dbReference type="EMBL" id="JMQN01000040">
    <property type="protein sequence ID" value="KEA63300.1"/>
    <property type="molecule type" value="Genomic_DNA"/>
</dbReference>
<dbReference type="PANTHER" id="PTHR43459">
    <property type="entry name" value="ENOYL-COA HYDRATASE"/>
    <property type="match status" value="1"/>
</dbReference>
<accession>A0A081FXP5</accession>
<dbReference type="InterPro" id="IPR011968">
    <property type="entry name" value="PaaB1"/>
</dbReference>
<dbReference type="Gene3D" id="1.10.12.10">
    <property type="entry name" value="Lyase 2-enoyl-coa Hydratase, Chain A, domain 2"/>
    <property type="match status" value="1"/>
</dbReference>
<dbReference type="eggNOG" id="COG1024">
    <property type="taxonomic scope" value="Bacteria"/>
</dbReference>
<organism evidence="2 3">
    <name type="scientific">Marinobacterium lacunae</name>
    <dbReference type="NCBI Taxonomy" id="1232683"/>
    <lineage>
        <taxon>Bacteria</taxon>
        <taxon>Pseudomonadati</taxon>
        <taxon>Pseudomonadota</taxon>
        <taxon>Gammaproteobacteria</taxon>
        <taxon>Oceanospirillales</taxon>
        <taxon>Oceanospirillaceae</taxon>
        <taxon>Marinobacterium</taxon>
    </lineage>
</organism>
<protein>
    <submittedName>
        <fullName evidence="2">Enoyl-CoA hydratase</fullName>
        <ecNumber evidence="2">4.2.1.17</ecNumber>
    </submittedName>
</protein>
<dbReference type="SUPFAM" id="SSF52096">
    <property type="entry name" value="ClpP/crotonase"/>
    <property type="match status" value="1"/>
</dbReference>
<proteinExistence type="inferred from homology"/>
<dbReference type="NCBIfam" id="TIGR02280">
    <property type="entry name" value="PaaB1"/>
    <property type="match status" value="1"/>
</dbReference>
<dbReference type="Gene3D" id="3.90.226.10">
    <property type="entry name" value="2-enoyl-CoA Hydratase, Chain A, domain 1"/>
    <property type="match status" value="1"/>
</dbReference>
<dbReference type="GO" id="GO:0004300">
    <property type="term" value="F:enoyl-CoA hydratase activity"/>
    <property type="evidence" value="ECO:0007669"/>
    <property type="project" value="UniProtKB-EC"/>
</dbReference>
<dbReference type="PANTHER" id="PTHR43459:SF1">
    <property type="entry name" value="EG:BACN32G11.4 PROTEIN"/>
    <property type="match status" value="1"/>
</dbReference>
<dbReference type="RefSeq" id="WP_036189366.1">
    <property type="nucleotide sequence ID" value="NZ_JMQN01000040.1"/>
</dbReference>
<dbReference type="GO" id="GO:0010124">
    <property type="term" value="P:phenylacetate catabolic process"/>
    <property type="evidence" value="ECO:0007669"/>
    <property type="project" value="InterPro"/>
</dbReference>
<name>A0A081FXP5_9GAMM</name>
<comment type="caution">
    <text evidence="2">The sequence shown here is derived from an EMBL/GenBank/DDBJ whole genome shotgun (WGS) entry which is preliminary data.</text>
</comment>
<reference evidence="2 3" key="1">
    <citation type="submission" date="2014-04" db="EMBL/GenBank/DDBJ databases">
        <title>Marinobacterium kochiensis sp. nov., isolated from sediment sample collected from Kochi backwaters in Kerala, India.</title>
        <authorList>
            <person name="Singh A."/>
            <person name="Pinnaka A.K."/>
        </authorList>
    </citation>
    <scope>NUCLEOTIDE SEQUENCE [LARGE SCALE GENOMIC DNA]</scope>
    <source>
        <strain evidence="2 3">AK27</strain>
    </source>
</reference>
<keyword evidence="3" id="KW-1185">Reference proteome</keyword>
<dbReference type="InterPro" id="IPR014748">
    <property type="entry name" value="Enoyl-CoA_hydra_C"/>
</dbReference>
<evidence type="ECO:0000256" key="1">
    <source>
        <dbReference type="ARBA" id="ARBA00005254"/>
    </source>
</evidence>
<dbReference type="OrthoDB" id="9807606at2"/>
<gene>
    <name evidence="2" type="ORF">ADIMK_2824</name>
</gene>
<keyword evidence="2" id="KW-0456">Lyase</keyword>